<dbReference type="Pfam" id="PF08904">
    <property type="entry name" value="EipB_like"/>
    <property type="match status" value="1"/>
</dbReference>
<dbReference type="EMBL" id="CP046052">
    <property type="protein sequence ID" value="QGM47625.1"/>
    <property type="molecule type" value="Genomic_DNA"/>
</dbReference>
<dbReference type="AlphaFoldDB" id="A0A6B8KL10"/>
<dbReference type="RefSeq" id="WP_136497143.1">
    <property type="nucleotide sequence ID" value="NZ_CP046052.1"/>
</dbReference>
<gene>
    <name evidence="2" type="ORF">H2LOC_019160</name>
</gene>
<reference evidence="2 3" key="1">
    <citation type="submission" date="2019-11" db="EMBL/GenBank/DDBJ databases">
        <title>The genome sequence of Methylocystis heyeri.</title>
        <authorList>
            <person name="Oshkin I.Y."/>
            <person name="Miroshnikov K."/>
            <person name="Dedysh S.N."/>
        </authorList>
    </citation>
    <scope>NUCLEOTIDE SEQUENCE [LARGE SCALE GENOMIC DNA]</scope>
    <source>
        <strain evidence="2 3">H2</strain>
    </source>
</reference>
<sequence length="282" mass="30220">MLRKGVICALLLGPAALLAGSAHSAGSDRAGSPPPLTAYRAVYNLSLARSGEGGTLASVRGRIAFDFSGTACDGYVENFQQVTELQPAEGPLRLSDLRSRTFEGGDGKDFRFEIESRLDNEPMEKLGGKANKSAGVALAIDLAKPAPRRAELPGEALFPAEHLRKILRAALAQEKIVEARVYDGSDDGFRLLDTTTIIGKPVIGAVAEKAAQIESLSKMRRWPVSISYFDVKGKDAPPLYVMSFDLYENGVSRALNLDYGDFSLAGEMTELSLLPTPAGCDR</sequence>
<evidence type="ECO:0000256" key="1">
    <source>
        <dbReference type="SAM" id="SignalP"/>
    </source>
</evidence>
<evidence type="ECO:0000313" key="3">
    <source>
        <dbReference type="Proteomes" id="UP000309061"/>
    </source>
</evidence>
<feature type="chain" id="PRO_5025541169" evidence="1">
    <location>
        <begin position="25"/>
        <end position="282"/>
    </location>
</feature>
<evidence type="ECO:0000313" key="2">
    <source>
        <dbReference type="EMBL" id="QGM47625.1"/>
    </source>
</evidence>
<feature type="signal peptide" evidence="1">
    <location>
        <begin position="1"/>
        <end position="24"/>
    </location>
</feature>
<name>A0A6B8KL10_9HYPH</name>
<organism evidence="2 3">
    <name type="scientific">Methylocystis heyeri</name>
    <dbReference type="NCBI Taxonomy" id="391905"/>
    <lineage>
        <taxon>Bacteria</taxon>
        <taxon>Pseudomonadati</taxon>
        <taxon>Pseudomonadota</taxon>
        <taxon>Alphaproteobacteria</taxon>
        <taxon>Hyphomicrobiales</taxon>
        <taxon>Methylocystaceae</taxon>
        <taxon>Methylocystis</taxon>
    </lineage>
</organism>
<dbReference type="Proteomes" id="UP000309061">
    <property type="component" value="Chromosome"/>
</dbReference>
<dbReference type="InterPro" id="IPR015000">
    <property type="entry name" value="EipB-like"/>
</dbReference>
<proteinExistence type="predicted"/>
<protein>
    <submittedName>
        <fullName evidence="2">DUF1849 family protein</fullName>
    </submittedName>
</protein>
<dbReference type="KEGG" id="mhey:H2LOC_019160"/>
<accession>A0A6B8KL10</accession>
<keyword evidence="3" id="KW-1185">Reference proteome</keyword>
<keyword evidence="1" id="KW-0732">Signal</keyword>
<dbReference type="OrthoDB" id="9815514at2"/>